<sequence>MSAYSTNDLRSPAKPYQREKNQHSKWARGVKTVYSRYPDVPQHERETIIPGRPAPRDLDRRLGRAGARERHSMQNKLSGQAATLARKVFRNEVVEAIDGPLALVSDTSEEEDVLDASTAPLPAEADFMYSYDAPSGPRNGTDILSHAINQAVQRFENSETEKLVNKEYDVVDGKDMVDLSTGDDEDEHDFEMIEHSQLN</sequence>
<organism evidence="2 3">
    <name type="scientific">Exophiala dermatitidis</name>
    <name type="common">Black yeast-like fungus</name>
    <name type="synonym">Wangiella dermatitidis</name>
    <dbReference type="NCBI Taxonomy" id="5970"/>
    <lineage>
        <taxon>Eukaryota</taxon>
        <taxon>Fungi</taxon>
        <taxon>Dikarya</taxon>
        <taxon>Ascomycota</taxon>
        <taxon>Pezizomycotina</taxon>
        <taxon>Eurotiomycetes</taxon>
        <taxon>Chaetothyriomycetidae</taxon>
        <taxon>Chaetothyriales</taxon>
        <taxon>Herpotrichiellaceae</taxon>
        <taxon>Exophiala</taxon>
    </lineage>
</organism>
<proteinExistence type="predicted"/>
<gene>
    <name evidence="2" type="ORF">HRR80_001676</name>
</gene>
<reference evidence="2" key="1">
    <citation type="submission" date="2023-01" db="EMBL/GenBank/DDBJ databases">
        <title>Exophiala dermititidis isolated from Cystic Fibrosis Patient.</title>
        <authorList>
            <person name="Kurbessoian T."/>
            <person name="Crocker A."/>
            <person name="Murante D."/>
            <person name="Hogan D.A."/>
            <person name="Stajich J.E."/>
        </authorList>
    </citation>
    <scope>NUCLEOTIDE SEQUENCE</scope>
    <source>
        <strain evidence="2">Ex8</strain>
    </source>
</reference>
<feature type="region of interest" description="Disordered" evidence="1">
    <location>
        <begin position="1"/>
        <end position="25"/>
    </location>
</feature>
<evidence type="ECO:0000313" key="3">
    <source>
        <dbReference type="Proteomes" id="UP001161757"/>
    </source>
</evidence>
<feature type="region of interest" description="Disordered" evidence="1">
    <location>
        <begin position="38"/>
        <end position="58"/>
    </location>
</feature>
<dbReference type="Proteomes" id="UP001161757">
    <property type="component" value="Unassembled WGS sequence"/>
</dbReference>
<comment type="caution">
    <text evidence="2">The sequence shown here is derived from an EMBL/GenBank/DDBJ whole genome shotgun (WGS) entry which is preliminary data.</text>
</comment>
<accession>A0AAN6IY34</accession>
<dbReference type="EMBL" id="JAJGCB010000002">
    <property type="protein sequence ID" value="KAJ8994982.1"/>
    <property type="molecule type" value="Genomic_DNA"/>
</dbReference>
<evidence type="ECO:0000256" key="1">
    <source>
        <dbReference type="SAM" id="MobiDB-lite"/>
    </source>
</evidence>
<feature type="region of interest" description="Disordered" evidence="1">
    <location>
        <begin position="175"/>
        <end position="199"/>
    </location>
</feature>
<evidence type="ECO:0000313" key="2">
    <source>
        <dbReference type="EMBL" id="KAJ8994982.1"/>
    </source>
</evidence>
<name>A0AAN6IY34_EXODE</name>
<protein>
    <submittedName>
        <fullName evidence="2">Uncharacterized protein</fullName>
    </submittedName>
</protein>
<dbReference type="AlphaFoldDB" id="A0AAN6IY34"/>
<feature type="compositionally biased region" description="Basic and acidic residues" evidence="1">
    <location>
        <begin position="190"/>
        <end position="199"/>
    </location>
</feature>